<dbReference type="Proteomes" id="UP000054776">
    <property type="component" value="Unassembled WGS sequence"/>
</dbReference>
<accession>A0A0V0YVT0</accession>
<evidence type="ECO:0000313" key="2">
    <source>
        <dbReference type="Proteomes" id="UP000054776"/>
    </source>
</evidence>
<reference evidence="1 2" key="1">
    <citation type="submission" date="2015-01" db="EMBL/GenBank/DDBJ databases">
        <title>Evolution of Trichinella species and genotypes.</title>
        <authorList>
            <person name="Korhonen P.K."/>
            <person name="Edoardo P."/>
            <person name="Giuseppe L.R."/>
            <person name="Gasser R.B."/>
        </authorList>
    </citation>
    <scope>NUCLEOTIDE SEQUENCE [LARGE SCALE GENOMIC DNA]</scope>
    <source>
        <strain evidence="1">ISS3</strain>
    </source>
</reference>
<gene>
    <name evidence="1" type="ORF">T01_5112</name>
</gene>
<evidence type="ECO:0000313" key="1">
    <source>
        <dbReference type="EMBL" id="KRY04253.1"/>
    </source>
</evidence>
<proteinExistence type="predicted"/>
<protein>
    <submittedName>
        <fullName evidence="1">Uncharacterized protein</fullName>
    </submittedName>
</protein>
<dbReference type="InParanoid" id="A0A0V0YVT0"/>
<keyword evidence="2" id="KW-1185">Reference proteome</keyword>
<name>A0A0V0YVT0_TRISP</name>
<sequence length="46" mass="4964">MTRKPFDQLMNALPLEGTEPAVGIDFDSPILPEVQSSRASRGYNGG</sequence>
<dbReference type="AlphaFoldDB" id="A0A0V0YVT0"/>
<organism evidence="1 2">
    <name type="scientific">Trichinella spiralis</name>
    <name type="common">Trichina worm</name>
    <dbReference type="NCBI Taxonomy" id="6334"/>
    <lineage>
        <taxon>Eukaryota</taxon>
        <taxon>Metazoa</taxon>
        <taxon>Ecdysozoa</taxon>
        <taxon>Nematoda</taxon>
        <taxon>Enoplea</taxon>
        <taxon>Dorylaimia</taxon>
        <taxon>Trichinellida</taxon>
        <taxon>Trichinellidae</taxon>
        <taxon>Trichinella</taxon>
    </lineage>
</organism>
<comment type="caution">
    <text evidence="1">The sequence shown here is derived from an EMBL/GenBank/DDBJ whole genome shotgun (WGS) entry which is preliminary data.</text>
</comment>
<dbReference type="EMBL" id="JYDH01004467">
    <property type="protein sequence ID" value="KRY04253.1"/>
    <property type="molecule type" value="Genomic_DNA"/>
</dbReference>